<feature type="non-terminal residue" evidence="9">
    <location>
        <position position="126"/>
    </location>
</feature>
<evidence type="ECO:0000256" key="3">
    <source>
        <dbReference type="ARBA" id="ARBA00023125"/>
    </source>
</evidence>
<keyword evidence="4" id="KW-0804">Transcription</keyword>
<name>A0A1U7VQY7_NICSY</name>
<dbReference type="Pfam" id="PF02362">
    <property type="entry name" value="B3"/>
    <property type="match status" value="1"/>
</dbReference>
<keyword evidence="5" id="KW-0539">Nucleus</keyword>
<sequence>MMKIPPKKPHFFKPILPGFKHGIKIPIPFSKYLNGCNQEHAILRRAGKKSVVKVNGRLLEEGWGKFAEEHDLQLGDCLVFKHEGNMEFEVSNFGSSKCEREYEQPLQGVSEGEEERDHSCKKITPL</sequence>
<evidence type="ECO:0000256" key="6">
    <source>
        <dbReference type="SAM" id="MobiDB-lite"/>
    </source>
</evidence>
<dbReference type="PANTHER" id="PTHR31674">
    <property type="entry name" value="B3 DOMAIN-CONTAINING PROTEIN REM-LIKE 3-RELATED"/>
    <property type="match status" value="1"/>
</dbReference>
<protein>
    <submittedName>
        <fullName evidence="9">B3 domain-containing protein REM5-like</fullName>
    </submittedName>
</protein>
<comment type="subcellular location">
    <subcellularLocation>
        <location evidence="1">Nucleus</location>
    </subcellularLocation>
</comment>
<evidence type="ECO:0000313" key="8">
    <source>
        <dbReference type="Proteomes" id="UP000189701"/>
    </source>
</evidence>
<dbReference type="InterPro" id="IPR015300">
    <property type="entry name" value="DNA-bd_pseudobarrel_sf"/>
</dbReference>
<dbReference type="RefSeq" id="XP_009764774.1">
    <property type="nucleotide sequence ID" value="XM_009766472.1"/>
</dbReference>
<evidence type="ECO:0000256" key="2">
    <source>
        <dbReference type="ARBA" id="ARBA00023015"/>
    </source>
</evidence>
<accession>A0A1U7VQY7</accession>
<keyword evidence="8" id="KW-1185">Reference proteome</keyword>
<proteinExistence type="predicted"/>
<dbReference type="InterPro" id="IPR003340">
    <property type="entry name" value="B3_DNA-bd"/>
</dbReference>
<dbReference type="Gene3D" id="2.40.330.10">
    <property type="entry name" value="DNA-binding pseudobarrel domain"/>
    <property type="match status" value="1"/>
</dbReference>
<reference evidence="9" key="2">
    <citation type="submission" date="2025-08" db="UniProtKB">
        <authorList>
            <consortium name="RefSeq"/>
        </authorList>
    </citation>
    <scope>IDENTIFICATION</scope>
    <source>
        <tissue evidence="9">Leaf</tissue>
    </source>
</reference>
<dbReference type="InterPro" id="IPR039218">
    <property type="entry name" value="REM_fam"/>
</dbReference>
<dbReference type="STRING" id="4096.A0A1U7VQY7"/>
<dbReference type="SUPFAM" id="SSF101936">
    <property type="entry name" value="DNA-binding pseudobarrel domain"/>
    <property type="match status" value="1"/>
</dbReference>
<keyword evidence="2" id="KW-0805">Transcription regulation</keyword>
<dbReference type="CDD" id="cd10017">
    <property type="entry name" value="B3_DNA"/>
    <property type="match status" value="1"/>
</dbReference>
<dbReference type="AlphaFoldDB" id="A0A1U7VQY7"/>
<evidence type="ECO:0000256" key="4">
    <source>
        <dbReference type="ARBA" id="ARBA00023163"/>
    </source>
</evidence>
<dbReference type="GO" id="GO:0003677">
    <property type="term" value="F:DNA binding"/>
    <property type="evidence" value="ECO:0007669"/>
    <property type="project" value="UniProtKB-KW"/>
</dbReference>
<feature type="domain" description="TF-B3" evidence="7">
    <location>
        <begin position="59"/>
        <end position="96"/>
    </location>
</feature>
<dbReference type="GO" id="GO:0005634">
    <property type="term" value="C:nucleus"/>
    <property type="evidence" value="ECO:0007669"/>
    <property type="project" value="UniProtKB-SubCell"/>
</dbReference>
<evidence type="ECO:0000313" key="9">
    <source>
        <dbReference type="RefSeq" id="XP_009764774.1"/>
    </source>
</evidence>
<keyword evidence="3" id="KW-0238">DNA-binding</keyword>
<evidence type="ECO:0000256" key="5">
    <source>
        <dbReference type="ARBA" id="ARBA00023242"/>
    </source>
</evidence>
<gene>
    <name evidence="9" type="primary">LOC104216440</name>
</gene>
<dbReference type="OrthoDB" id="1109907at2759"/>
<dbReference type="PANTHER" id="PTHR31674:SF72">
    <property type="entry name" value="B3 DOMAIN-CONTAINING PROTEIN REM17-LIKE"/>
    <property type="match status" value="1"/>
</dbReference>
<organism evidence="8 9">
    <name type="scientific">Nicotiana sylvestris</name>
    <name type="common">Wood tobacco</name>
    <name type="synonym">South American tobacco</name>
    <dbReference type="NCBI Taxonomy" id="4096"/>
    <lineage>
        <taxon>Eukaryota</taxon>
        <taxon>Viridiplantae</taxon>
        <taxon>Streptophyta</taxon>
        <taxon>Embryophyta</taxon>
        <taxon>Tracheophyta</taxon>
        <taxon>Spermatophyta</taxon>
        <taxon>Magnoliopsida</taxon>
        <taxon>eudicotyledons</taxon>
        <taxon>Gunneridae</taxon>
        <taxon>Pentapetalae</taxon>
        <taxon>asterids</taxon>
        <taxon>lamiids</taxon>
        <taxon>Solanales</taxon>
        <taxon>Solanaceae</taxon>
        <taxon>Nicotianoideae</taxon>
        <taxon>Nicotianeae</taxon>
        <taxon>Nicotiana</taxon>
    </lineage>
</organism>
<dbReference type="SMART" id="SM01019">
    <property type="entry name" value="B3"/>
    <property type="match status" value="1"/>
</dbReference>
<feature type="region of interest" description="Disordered" evidence="6">
    <location>
        <begin position="104"/>
        <end position="126"/>
    </location>
</feature>
<reference evidence="8" key="1">
    <citation type="journal article" date="2013" name="Genome Biol.">
        <title>Reference genomes and transcriptomes of Nicotiana sylvestris and Nicotiana tomentosiformis.</title>
        <authorList>
            <person name="Sierro N."/>
            <person name="Battey J.N."/>
            <person name="Ouadi S."/>
            <person name="Bovet L."/>
            <person name="Goepfert S."/>
            <person name="Bakaher N."/>
            <person name="Peitsch M.C."/>
            <person name="Ivanov N.V."/>
        </authorList>
    </citation>
    <scope>NUCLEOTIDE SEQUENCE [LARGE SCALE GENOMIC DNA]</scope>
</reference>
<evidence type="ECO:0000256" key="1">
    <source>
        <dbReference type="ARBA" id="ARBA00004123"/>
    </source>
</evidence>
<dbReference type="PROSITE" id="PS50863">
    <property type="entry name" value="B3"/>
    <property type="match status" value="1"/>
</dbReference>
<evidence type="ECO:0000259" key="7">
    <source>
        <dbReference type="PROSITE" id="PS50863"/>
    </source>
</evidence>
<dbReference type="Proteomes" id="UP000189701">
    <property type="component" value="Unplaced"/>
</dbReference>